<name>A0A1G4QC13_BORJA</name>
<dbReference type="EMBL" id="FMTE01000009">
    <property type="protein sequence ID" value="SCW41659.1"/>
    <property type="molecule type" value="Genomic_DNA"/>
</dbReference>
<keyword evidence="2" id="KW-1185">Reference proteome</keyword>
<dbReference type="RefSeq" id="WP_236736407.1">
    <property type="nucleotide sequence ID" value="NZ_FMTE01000009.1"/>
</dbReference>
<organism evidence="1 2">
    <name type="scientific">Borreliella japonica</name>
    <name type="common">Borrelia japonica</name>
    <dbReference type="NCBI Taxonomy" id="34095"/>
    <lineage>
        <taxon>Bacteria</taxon>
        <taxon>Pseudomonadati</taxon>
        <taxon>Spirochaetota</taxon>
        <taxon>Spirochaetia</taxon>
        <taxon>Spirochaetales</taxon>
        <taxon>Borreliaceae</taxon>
        <taxon>Borreliella</taxon>
    </lineage>
</organism>
<proteinExistence type="predicted"/>
<evidence type="ECO:0000313" key="2">
    <source>
        <dbReference type="Proteomes" id="UP000199262"/>
    </source>
</evidence>
<reference evidence="2" key="1">
    <citation type="submission" date="2016-10" db="EMBL/GenBank/DDBJ databases">
        <authorList>
            <person name="Varghese N."/>
            <person name="Submissions S."/>
        </authorList>
    </citation>
    <scope>NUCLEOTIDE SEQUENCE [LARGE SCALE GENOMIC DNA]</scope>
    <source>
        <strain evidence="2">ATCC 51557</strain>
    </source>
</reference>
<dbReference type="AlphaFoldDB" id="A0A1G4QC13"/>
<dbReference type="Proteomes" id="UP000199262">
    <property type="component" value="Unassembled WGS sequence"/>
</dbReference>
<gene>
    <name evidence="1" type="ORF">SAMN02983004_01027</name>
</gene>
<sequence>MASRMPLIHLKNQNIETLYNFKSDILSYKLDNGLQIQTYSIICSNEISRCIENLDKDRLASINALRINYVANNIFGIEITTKQLKIAYSLIAKSKKH</sequence>
<protein>
    <submittedName>
        <fullName evidence="1">Uncharacterized protein</fullName>
    </submittedName>
</protein>
<accession>A0A1G4QC13</accession>
<evidence type="ECO:0000313" key="1">
    <source>
        <dbReference type="EMBL" id="SCW41659.1"/>
    </source>
</evidence>